<dbReference type="EMBL" id="QMDX01000006">
    <property type="protein sequence ID" value="TSD13660.1"/>
    <property type="molecule type" value="Genomic_DNA"/>
</dbReference>
<organism evidence="2 3">
    <name type="scientific">Haloglomus irregulare</name>
    <dbReference type="NCBI Taxonomy" id="2234134"/>
    <lineage>
        <taxon>Archaea</taxon>
        <taxon>Methanobacteriati</taxon>
        <taxon>Methanobacteriota</taxon>
        <taxon>Stenosarchaea group</taxon>
        <taxon>Halobacteria</taxon>
        <taxon>Halobacteriales</taxon>
        <taxon>Natronomonadaceae</taxon>
        <taxon>Haloglomus</taxon>
    </lineage>
</organism>
<feature type="transmembrane region" description="Helical" evidence="1">
    <location>
        <begin position="39"/>
        <end position="60"/>
    </location>
</feature>
<name>A0A554N9L9_9EURY</name>
<protein>
    <recommendedName>
        <fullName evidence="4">GGDEF domain-containing protein</fullName>
    </recommendedName>
</protein>
<gene>
    <name evidence="2" type="ORF">DP107_10825</name>
</gene>
<evidence type="ECO:0000313" key="2">
    <source>
        <dbReference type="EMBL" id="TSD13660.1"/>
    </source>
</evidence>
<dbReference type="RefSeq" id="WP_144262182.1">
    <property type="nucleotide sequence ID" value="NZ_QMDX01000006.1"/>
</dbReference>
<proteinExistence type="predicted"/>
<dbReference type="Proteomes" id="UP000319894">
    <property type="component" value="Unassembled WGS sequence"/>
</dbReference>
<feature type="transmembrane region" description="Helical" evidence="1">
    <location>
        <begin position="72"/>
        <end position="92"/>
    </location>
</feature>
<reference evidence="2 3" key="1">
    <citation type="submission" date="2018-06" db="EMBL/GenBank/DDBJ databases">
        <title>Natronomonas sp. F16-60 a new haloarchaeon isolated from a solar saltern of Isla Cristina, Huelva, Spain.</title>
        <authorList>
            <person name="Duran-Viseras A."/>
            <person name="Sanchez-Porro C."/>
            <person name="Ventosa A."/>
        </authorList>
    </citation>
    <scope>NUCLEOTIDE SEQUENCE [LARGE SCALE GENOMIC DNA]</scope>
    <source>
        <strain evidence="2 3">F16-60</strain>
    </source>
</reference>
<keyword evidence="1" id="KW-0812">Transmembrane</keyword>
<dbReference type="OrthoDB" id="205211at2157"/>
<dbReference type="AlphaFoldDB" id="A0A554N9L9"/>
<evidence type="ECO:0000256" key="1">
    <source>
        <dbReference type="SAM" id="Phobius"/>
    </source>
</evidence>
<comment type="caution">
    <text evidence="2">The sequence shown here is derived from an EMBL/GenBank/DDBJ whole genome shotgun (WGS) entry which is preliminary data.</text>
</comment>
<keyword evidence="3" id="KW-1185">Reference proteome</keyword>
<accession>A0A554N9L9</accession>
<keyword evidence="1" id="KW-1133">Transmembrane helix</keyword>
<keyword evidence="1" id="KW-0472">Membrane</keyword>
<evidence type="ECO:0000313" key="3">
    <source>
        <dbReference type="Proteomes" id="UP000319894"/>
    </source>
</evidence>
<sequence>MSLMLDVARVAAGVNLLLLVALGAVWGRNYLQIRSKHTLGTLVFAGFLFAENLLALYYYLTAISLPLAAVRPMMYLQVLEFVGIAFLTYVTLD</sequence>
<evidence type="ECO:0008006" key="4">
    <source>
        <dbReference type="Google" id="ProtNLM"/>
    </source>
</evidence>
<feature type="transmembrane region" description="Helical" evidence="1">
    <location>
        <begin position="6"/>
        <end position="27"/>
    </location>
</feature>
<dbReference type="InParanoid" id="A0A554N9L9"/>
<dbReference type="Pfam" id="PF26119">
    <property type="entry name" value="DUF8036"/>
    <property type="match status" value="1"/>
</dbReference>
<dbReference type="InterPro" id="IPR058349">
    <property type="entry name" value="DUF8036"/>
</dbReference>